<name>A0A1S7RT26_9HYPH</name>
<reference evidence="1 2" key="1">
    <citation type="submission" date="2016-01" db="EMBL/GenBank/DDBJ databases">
        <authorList>
            <person name="Oliw E.H."/>
        </authorList>
    </citation>
    <scope>NUCLEOTIDE SEQUENCE [LARGE SCALE GENOMIC DNA]</scope>
    <source>
        <strain evidence="1 2">Zutra 3-1</strain>
    </source>
</reference>
<gene>
    <name evidence="1" type="ORF">AGR7C_Lc220125</name>
</gene>
<evidence type="ECO:0000313" key="1">
    <source>
        <dbReference type="EMBL" id="CUX57123.1"/>
    </source>
</evidence>
<accession>A0A1S7RT26</accession>
<evidence type="ECO:0000313" key="2">
    <source>
        <dbReference type="Proteomes" id="UP000191987"/>
    </source>
</evidence>
<dbReference type="Proteomes" id="UP000191987">
    <property type="component" value="Unassembled WGS sequence"/>
</dbReference>
<sequence length="105" mass="11595">MPSRSRRPRQPVHRSACFPRRFAACFRPRTLSLPAPIADSGVARHTISIAINGMNRHMATARAGQAAASARNKCAAPVQPPIPDVSIHRHQLCERAVHLPRVTRH</sequence>
<dbReference type="EMBL" id="FBWG01000041">
    <property type="protein sequence ID" value="CUX57123.1"/>
    <property type="molecule type" value="Genomic_DNA"/>
</dbReference>
<protein>
    <submittedName>
        <fullName evidence="1">Uncharacterized protein</fullName>
    </submittedName>
</protein>
<dbReference type="AlphaFoldDB" id="A0A1S7RT26"/>
<proteinExistence type="predicted"/>
<organism evidence="1 2">
    <name type="scientific">Agrobacterium deltaense Zutra 3/1</name>
    <dbReference type="NCBI Taxonomy" id="1183427"/>
    <lineage>
        <taxon>Bacteria</taxon>
        <taxon>Pseudomonadati</taxon>
        <taxon>Pseudomonadota</taxon>
        <taxon>Alphaproteobacteria</taxon>
        <taxon>Hyphomicrobiales</taxon>
        <taxon>Rhizobiaceae</taxon>
        <taxon>Rhizobium/Agrobacterium group</taxon>
        <taxon>Agrobacterium</taxon>
    </lineage>
</organism>